<keyword evidence="3" id="KW-0732">Signal</keyword>
<dbReference type="RefSeq" id="WP_246133839.1">
    <property type="nucleotide sequence ID" value="NZ_CP036339.1"/>
</dbReference>
<evidence type="ECO:0000256" key="1">
    <source>
        <dbReference type="ARBA" id="ARBA00022670"/>
    </source>
</evidence>
<sequence precursor="true">MPILRLLSRRAARPALWPLALAASIGASHHRAALASPADRVTPIVTAVKNSAPAVVNIQGQKSVVEPLAVGRTTPASREVNGMGTGVVIDSRGYILTNHHVVDGVRQINVTLDGGQAYVAQLVAHDRETDLAVIRIKTPQPLPTIKLGTSQDLMTGETVIALGNAYGYEHTVTSGIISALHRNVQVNETQQYLDLIQTDASINPGNSGGPLMNLEGDMIGLNVAVRAGAQGIGFAIPVDKALEVAAKMIKVEKLESYWHGITPLAIDGPAGPVTIARVERDSPAELGGLQRGDELEQIGTTSIDRPLDVERSLLGRRPGERVPVLVQRDGQQVALDLVIAAKSGRTRTEVADVAEPQMSTFQQATWNAFGLTLEPVPAAVLRDRGLPLDGGMRVVSVKPGSSAASQGVVKGDILVQIHRWYTTSEEDVQFILNRADAVAKLGAVRFDIVRGGERFFGQLALSVDGDTARR</sequence>
<dbReference type="SUPFAM" id="SSF50156">
    <property type="entry name" value="PDZ domain-like"/>
    <property type="match status" value="2"/>
</dbReference>
<keyword evidence="2" id="KW-0378">Hydrolase</keyword>
<dbReference type="PANTHER" id="PTHR43343:SF3">
    <property type="entry name" value="PROTEASE DO-LIKE 8, CHLOROPLASTIC"/>
    <property type="match status" value="1"/>
</dbReference>
<feature type="domain" description="PDZ" evidence="4">
    <location>
        <begin position="370"/>
        <end position="447"/>
    </location>
</feature>
<reference evidence="5 6" key="1">
    <citation type="submission" date="2019-02" db="EMBL/GenBank/DDBJ databases">
        <title>Deep-cultivation of Planctomycetes and their phenomic and genomic characterization uncovers novel biology.</title>
        <authorList>
            <person name="Wiegand S."/>
            <person name="Jogler M."/>
            <person name="Boedeker C."/>
            <person name="Pinto D."/>
            <person name="Vollmers J."/>
            <person name="Rivas-Marin E."/>
            <person name="Kohn T."/>
            <person name="Peeters S.H."/>
            <person name="Heuer A."/>
            <person name="Rast P."/>
            <person name="Oberbeckmann S."/>
            <person name="Bunk B."/>
            <person name="Jeske O."/>
            <person name="Meyerdierks A."/>
            <person name="Storesund J.E."/>
            <person name="Kallscheuer N."/>
            <person name="Luecker S."/>
            <person name="Lage O.M."/>
            <person name="Pohl T."/>
            <person name="Merkel B.J."/>
            <person name="Hornburger P."/>
            <person name="Mueller R.-W."/>
            <person name="Bruemmer F."/>
            <person name="Labrenz M."/>
            <person name="Spormann A.M."/>
            <person name="Op den Camp H."/>
            <person name="Overmann J."/>
            <person name="Amann R."/>
            <person name="Jetten M.S.M."/>
            <person name="Mascher T."/>
            <person name="Medema M.H."/>
            <person name="Devos D.P."/>
            <person name="Kaster A.-K."/>
            <person name="Ovreas L."/>
            <person name="Rohde M."/>
            <person name="Galperin M.Y."/>
            <person name="Jogler C."/>
        </authorList>
    </citation>
    <scope>NUCLEOTIDE SEQUENCE [LARGE SCALE GENOMIC DNA]</scope>
    <source>
        <strain evidence="5 6">I41</strain>
    </source>
</reference>
<name>A0A517TW73_9BACT</name>
<dbReference type="InterPro" id="IPR036034">
    <property type="entry name" value="PDZ_sf"/>
</dbReference>
<dbReference type="InterPro" id="IPR001478">
    <property type="entry name" value="PDZ"/>
</dbReference>
<keyword evidence="6" id="KW-1185">Reference proteome</keyword>
<dbReference type="InterPro" id="IPR009003">
    <property type="entry name" value="Peptidase_S1_PA"/>
</dbReference>
<feature type="chain" id="PRO_5021766420" evidence="3">
    <location>
        <begin position="23"/>
        <end position="470"/>
    </location>
</feature>
<dbReference type="KEGG" id="llh:I41_18000"/>
<dbReference type="PRINTS" id="PR00834">
    <property type="entry name" value="PROTEASES2C"/>
</dbReference>
<dbReference type="AlphaFoldDB" id="A0A517TW73"/>
<dbReference type="PROSITE" id="PS50106">
    <property type="entry name" value="PDZ"/>
    <property type="match status" value="1"/>
</dbReference>
<gene>
    <name evidence="5" type="primary">htrA_2</name>
    <name evidence="5" type="ORF">I41_18000</name>
</gene>
<dbReference type="Gene3D" id="2.40.10.120">
    <property type="match status" value="1"/>
</dbReference>
<evidence type="ECO:0000313" key="6">
    <source>
        <dbReference type="Proteomes" id="UP000317909"/>
    </source>
</evidence>
<dbReference type="Pfam" id="PF17820">
    <property type="entry name" value="PDZ_6"/>
    <property type="match status" value="1"/>
</dbReference>
<dbReference type="GO" id="GO:0006508">
    <property type="term" value="P:proteolysis"/>
    <property type="evidence" value="ECO:0007669"/>
    <property type="project" value="UniProtKB-KW"/>
</dbReference>
<proteinExistence type="predicted"/>
<dbReference type="PANTHER" id="PTHR43343">
    <property type="entry name" value="PEPTIDASE S12"/>
    <property type="match status" value="1"/>
</dbReference>
<feature type="signal peptide" evidence="3">
    <location>
        <begin position="1"/>
        <end position="22"/>
    </location>
</feature>
<dbReference type="SUPFAM" id="SSF50494">
    <property type="entry name" value="Trypsin-like serine proteases"/>
    <property type="match status" value="1"/>
</dbReference>
<keyword evidence="1 5" id="KW-0645">Protease</keyword>
<dbReference type="Gene3D" id="2.30.42.10">
    <property type="match status" value="2"/>
</dbReference>
<dbReference type="InterPro" id="IPR001940">
    <property type="entry name" value="Peptidase_S1C"/>
</dbReference>
<dbReference type="Pfam" id="PF13365">
    <property type="entry name" value="Trypsin_2"/>
    <property type="match status" value="1"/>
</dbReference>
<evidence type="ECO:0000313" key="5">
    <source>
        <dbReference type="EMBL" id="QDT72618.1"/>
    </source>
</evidence>
<dbReference type="SMART" id="SM00228">
    <property type="entry name" value="PDZ"/>
    <property type="match status" value="2"/>
</dbReference>
<evidence type="ECO:0000256" key="2">
    <source>
        <dbReference type="ARBA" id="ARBA00022801"/>
    </source>
</evidence>
<dbReference type="EMBL" id="CP036339">
    <property type="protein sequence ID" value="QDT72618.1"/>
    <property type="molecule type" value="Genomic_DNA"/>
</dbReference>
<dbReference type="GO" id="GO:0004252">
    <property type="term" value="F:serine-type endopeptidase activity"/>
    <property type="evidence" value="ECO:0007669"/>
    <property type="project" value="InterPro"/>
</dbReference>
<dbReference type="InterPro" id="IPR041489">
    <property type="entry name" value="PDZ_6"/>
</dbReference>
<dbReference type="InterPro" id="IPR051201">
    <property type="entry name" value="Chloro_Bact_Ser_Proteases"/>
</dbReference>
<protein>
    <submittedName>
        <fullName evidence="5">Serine protease HtrA</fullName>
    </submittedName>
</protein>
<dbReference type="Proteomes" id="UP000317909">
    <property type="component" value="Chromosome"/>
</dbReference>
<accession>A0A517TW73</accession>
<evidence type="ECO:0000256" key="3">
    <source>
        <dbReference type="SAM" id="SignalP"/>
    </source>
</evidence>
<organism evidence="5 6">
    <name type="scientific">Lacipirellula limnantheis</name>
    <dbReference type="NCBI Taxonomy" id="2528024"/>
    <lineage>
        <taxon>Bacteria</taxon>
        <taxon>Pseudomonadati</taxon>
        <taxon>Planctomycetota</taxon>
        <taxon>Planctomycetia</taxon>
        <taxon>Pirellulales</taxon>
        <taxon>Lacipirellulaceae</taxon>
        <taxon>Lacipirellula</taxon>
    </lineage>
</organism>
<evidence type="ECO:0000259" key="4">
    <source>
        <dbReference type="PROSITE" id="PS50106"/>
    </source>
</evidence>